<reference evidence="1 2" key="1">
    <citation type="submission" date="2016-03" db="EMBL/GenBank/DDBJ databases">
        <title>Choanephora cucurbitarum.</title>
        <authorList>
            <person name="Min B."/>
            <person name="Park H."/>
            <person name="Park J.-H."/>
            <person name="Shin H.-D."/>
            <person name="Choi I.-G."/>
        </authorList>
    </citation>
    <scope>NUCLEOTIDE SEQUENCE [LARGE SCALE GENOMIC DNA]</scope>
    <source>
        <strain evidence="1 2">KUS-F28377</strain>
    </source>
</reference>
<protein>
    <submittedName>
        <fullName evidence="1">Uncharacterized protein</fullName>
    </submittedName>
</protein>
<comment type="caution">
    <text evidence="1">The sequence shown here is derived from an EMBL/GenBank/DDBJ whole genome shotgun (WGS) entry which is preliminary data.</text>
</comment>
<evidence type="ECO:0000313" key="2">
    <source>
        <dbReference type="Proteomes" id="UP000093000"/>
    </source>
</evidence>
<keyword evidence="2" id="KW-1185">Reference proteome</keyword>
<dbReference type="STRING" id="101091.A0A1C7NK23"/>
<sequence length="172" mass="19813">MIQSTVNQTFSYSHVNNIHQPVCVSVYIADPIYPKRVKRIQKGTRGEGWIVRVVCHEHQVIDWIVQSLLTQPSLSQYALIKTALVDATDVYRIYIELAEDYIPRSSRLNMTWYRRIWTLATRAHLISFTGVYYSVLGGAFCSLGKDNRQYASIECPKQERIDDIDQLTTLGL</sequence>
<gene>
    <name evidence="1" type="ORF">A0J61_02484</name>
</gene>
<evidence type="ECO:0000313" key="1">
    <source>
        <dbReference type="EMBL" id="OBZ89477.1"/>
    </source>
</evidence>
<name>A0A1C7NK23_9FUNG</name>
<proteinExistence type="predicted"/>
<dbReference type="InParanoid" id="A0A1C7NK23"/>
<dbReference type="Proteomes" id="UP000093000">
    <property type="component" value="Unassembled WGS sequence"/>
</dbReference>
<organism evidence="1 2">
    <name type="scientific">Choanephora cucurbitarum</name>
    <dbReference type="NCBI Taxonomy" id="101091"/>
    <lineage>
        <taxon>Eukaryota</taxon>
        <taxon>Fungi</taxon>
        <taxon>Fungi incertae sedis</taxon>
        <taxon>Mucoromycota</taxon>
        <taxon>Mucoromycotina</taxon>
        <taxon>Mucoromycetes</taxon>
        <taxon>Mucorales</taxon>
        <taxon>Mucorineae</taxon>
        <taxon>Choanephoraceae</taxon>
        <taxon>Choanephoroideae</taxon>
        <taxon>Choanephora</taxon>
    </lineage>
</organism>
<dbReference type="EMBL" id="LUGH01000094">
    <property type="protein sequence ID" value="OBZ89477.1"/>
    <property type="molecule type" value="Genomic_DNA"/>
</dbReference>
<dbReference type="OrthoDB" id="121932at2759"/>
<accession>A0A1C7NK23</accession>
<dbReference type="AlphaFoldDB" id="A0A1C7NK23"/>